<protein>
    <submittedName>
        <fullName evidence="1">Uncharacterized protein</fullName>
    </submittedName>
</protein>
<proteinExistence type="predicted"/>
<gene>
    <name evidence="1" type="ORF">DN068_08310</name>
</gene>
<dbReference type="EMBL" id="QKTW01000013">
    <property type="protein sequence ID" value="PZF73384.1"/>
    <property type="molecule type" value="Genomic_DNA"/>
</dbReference>
<evidence type="ECO:0000313" key="2">
    <source>
        <dbReference type="Proteomes" id="UP000248745"/>
    </source>
</evidence>
<accession>A0A2W2AZD5</accession>
<dbReference type="AlphaFoldDB" id="A0A2W2AZD5"/>
<reference evidence="1 2" key="1">
    <citation type="submission" date="2018-06" db="EMBL/GenBank/DDBJ databases">
        <title>Mucibacter soli gen. nov., sp. nov., a new member of the family Chitinophagaceae producing mucin.</title>
        <authorList>
            <person name="Kim M.-K."/>
            <person name="Park S."/>
            <person name="Kim T.-S."/>
            <person name="Joung Y."/>
            <person name="Han J.-H."/>
            <person name="Kim S.B."/>
        </authorList>
    </citation>
    <scope>NUCLEOTIDE SEQUENCE [LARGE SCALE GENOMIC DNA]</scope>
    <source>
        <strain evidence="1 2">R1-15</strain>
    </source>
</reference>
<keyword evidence="2" id="KW-1185">Reference proteome</keyword>
<dbReference type="InterPro" id="IPR045538">
    <property type="entry name" value="CIS_TMP"/>
</dbReference>
<name>A0A2W2AZD5_9BACT</name>
<comment type="caution">
    <text evidence="1">The sequence shown here is derived from an EMBL/GenBank/DDBJ whole genome shotgun (WGS) entry which is preliminary data.</text>
</comment>
<evidence type="ECO:0000313" key="1">
    <source>
        <dbReference type="EMBL" id="PZF73384.1"/>
    </source>
</evidence>
<dbReference type="Proteomes" id="UP000248745">
    <property type="component" value="Unassembled WGS sequence"/>
</dbReference>
<organism evidence="1 2">
    <name type="scientific">Taibaiella soli</name>
    <dbReference type="NCBI Taxonomy" id="1649169"/>
    <lineage>
        <taxon>Bacteria</taxon>
        <taxon>Pseudomonadati</taxon>
        <taxon>Bacteroidota</taxon>
        <taxon>Chitinophagia</taxon>
        <taxon>Chitinophagales</taxon>
        <taxon>Chitinophagaceae</taxon>
        <taxon>Taibaiella</taxon>
    </lineage>
</organism>
<sequence length="443" mass="50898">MNCSDEWQALNLRSNFAQTFQLQIQEIIDKVCSELVPEDQLVRIDSLQIEMGKFSQHSFRTDFEIVFAYKFEQALREQLAKNSPEEKRIAIQFANEEIFEFFLETGNLPWWIGEKDIDLTMFSLAVFEGNMIFRFFDTQREDVVIWRRAAWQMPQATKIALIQFFPELLTALDLLKQWINDISGLQTSEISFSGEMIEELVLMCAPAIFKTSDVSSVLWLPFADAIRRQVRDENVADAVIQNLVSALALKENIPETVSAGQHALIVEMPAEKVFDAANEKYFVSHAGIILLTPFFKQLFDQLELFKDGEWTSFEAHMKAVHILGFLSTGQQRLPEYSLTLEKVICGMPEAMPIQRDIDLTETDVANCNELLQAVISHWSVLKNTSIDGLRGNFLVRDGLLTSHETGWQLQVERKTIDVLLAQIPWGFTTAAFPWRRDLILTEW</sequence>
<dbReference type="Pfam" id="PF19268">
    <property type="entry name" value="CIS_TMP"/>
    <property type="match status" value="1"/>
</dbReference>